<feature type="region of interest" description="Disordered" evidence="1">
    <location>
        <begin position="83"/>
        <end position="127"/>
    </location>
</feature>
<feature type="compositionally biased region" description="Basic and acidic residues" evidence="1">
    <location>
        <begin position="83"/>
        <end position="96"/>
    </location>
</feature>
<dbReference type="Gramene" id="evm.model.08.1209">
    <property type="protein sequence ID" value="cds.evm.model.08.1209"/>
    <property type="gene ID" value="evm.TU.08.1209"/>
</dbReference>
<evidence type="ECO:0000313" key="3">
    <source>
        <dbReference type="Proteomes" id="UP000596661"/>
    </source>
</evidence>
<reference evidence="2" key="1">
    <citation type="submission" date="2018-11" db="EMBL/GenBank/DDBJ databases">
        <authorList>
            <person name="Grassa J C."/>
        </authorList>
    </citation>
    <scope>NUCLEOTIDE SEQUENCE [LARGE SCALE GENOMIC DNA]</scope>
</reference>
<proteinExistence type="predicted"/>
<dbReference type="EMBL" id="UZAU01000705">
    <property type="status" value="NOT_ANNOTATED_CDS"/>
    <property type="molecule type" value="Genomic_DNA"/>
</dbReference>
<protein>
    <submittedName>
        <fullName evidence="2">Uncharacterized protein</fullName>
    </submittedName>
</protein>
<keyword evidence="3" id="KW-1185">Reference proteome</keyword>
<dbReference type="Proteomes" id="UP000596661">
    <property type="component" value="Chromosome 8"/>
</dbReference>
<dbReference type="AlphaFoldDB" id="A0A803Q7Y8"/>
<dbReference type="EnsemblPlants" id="evm.model.08.1209">
    <property type="protein sequence ID" value="cds.evm.model.08.1209"/>
    <property type="gene ID" value="evm.TU.08.1209"/>
</dbReference>
<evidence type="ECO:0000256" key="1">
    <source>
        <dbReference type="SAM" id="MobiDB-lite"/>
    </source>
</evidence>
<organism evidence="2 3">
    <name type="scientific">Cannabis sativa</name>
    <name type="common">Hemp</name>
    <name type="synonym">Marijuana</name>
    <dbReference type="NCBI Taxonomy" id="3483"/>
    <lineage>
        <taxon>Eukaryota</taxon>
        <taxon>Viridiplantae</taxon>
        <taxon>Streptophyta</taxon>
        <taxon>Embryophyta</taxon>
        <taxon>Tracheophyta</taxon>
        <taxon>Spermatophyta</taxon>
        <taxon>Magnoliopsida</taxon>
        <taxon>eudicotyledons</taxon>
        <taxon>Gunneridae</taxon>
        <taxon>Pentapetalae</taxon>
        <taxon>rosids</taxon>
        <taxon>fabids</taxon>
        <taxon>Rosales</taxon>
        <taxon>Cannabaceae</taxon>
        <taxon>Cannabis</taxon>
    </lineage>
</organism>
<name>A0A803Q7Y8_CANSA</name>
<evidence type="ECO:0000313" key="2">
    <source>
        <dbReference type="EnsemblPlants" id="cds.evm.model.08.1209"/>
    </source>
</evidence>
<reference evidence="2" key="2">
    <citation type="submission" date="2021-03" db="UniProtKB">
        <authorList>
            <consortium name="EnsemblPlants"/>
        </authorList>
    </citation>
    <scope>IDENTIFICATION</scope>
</reference>
<accession>A0A803Q7Y8</accession>
<sequence length="153" mass="17349">MLGGPLIRNVIELLQGPTSASAKLRNILGHCNKKGKVKKTGSTSMSKQIRWNRKTRDHLSLRHTCKHKEMMRRSLRSHLAKVLEKSLSHDPREVTRPRSSRSHSAKALEMSLSQGPQEVTRSRPSRINMAKVLEKSLGHGPWEVTRPSSLRSY</sequence>